<gene>
    <name evidence="1" type="ORF">B2K_38955</name>
</gene>
<accession>R9UMZ6</accession>
<dbReference type="EMBL" id="CP003422">
    <property type="protein sequence ID" value="AGN70628.1"/>
    <property type="molecule type" value="Genomic_DNA"/>
</dbReference>
<evidence type="ECO:0000313" key="2">
    <source>
        <dbReference type="Proteomes" id="UP000007392"/>
    </source>
</evidence>
<sequence length="31" mass="3669">MEITLNFKIFNDMFLFISTKRSFAIIAKDLT</sequence>
<dbReference type="HOGENOM" id="CLU_3397681_0_0_9"/>
<reference evidence="1 2" key="1">
    <citation type="submission" date="2013-06" db="EMBL/GenBank/DDBJ databases">
        <title>Complete genome sequence of Paenibacillus mucilaginosus K02.</title>
        <authorList>
            <person name="Xiao B."/>
            <person name="Sun L."/>
            <person name="Xiao L."/>
            <person name="Lian B."/>
        </authorList>
    </citation>
    <scope>NUCLEOTIDE SEQUENCE [LARGE SCALE GENOMIC DNA]</scope>
    <source>
        <strain evidence="1 2">K02</strain>
    </source>
</reference>
<dbReference type="AlphaFoldDB" id="R9UMZ6"/>
<dbReference type="KEGG" id="pmw:B2K_38955"/>
<protein>
    <submittedName>
        <fullName evidence="1">Uncharacterized protein</fullName>
    </submittedName>
</protein>
<organism evidence="1 2">
    <name type="scientific">Paenibacillus mucilaginosus K02</name>
    <dbReference type="NCBI Taxonomy" id="997761"/>
    <lineage>
        <taxon>Bacteria</taxon>
        <taxon>Bacillati</taxon>
        <taxon>Bacillota</taxon>
        <taxon>Bacilli</taxon>
        <taxon>Bacillales</taxon>
        <taxon>Paenibacillaceae</taxon>
        <taxon>Paenibacillus</taxon>
    </lineage>
</organism>
<name>R9UMZ6_9BACL</name>
<dbReference type="Proteomes" id="UP000007392">
    <property type="component" value="Chromosome"/>
</dbReference>
<proteinExistence type="predicted"/>
<evidence type="ECO:0000313" key="1">
    <source>
        <dbReference type="EMBL" id="AGN70628.1"/>
    </source>
</evidence>